<evidence type="ECO:0000313" key="2">
    <source>
        <dbReference type="EMBL" id="MQQ09034.1"/>
    </source>
</evidence>
<reference evidence="2 3" key="1">
    <citation type="submission" date="2019-10" db="EMBL/GenBank/DDBJ databases">
        <title>Epibacterium sp. nov., isolated from seawater.</title>
        <authorList>
            <person name="Zhang X."/>
            <person name="Li N."/>
        </authorList>
    </citation>
    <scope>NUCLEOTIDE SEQUENCE [LARGE SCALE GENOMIC DNA]</scope>
    <source>
        <strain evidence="2 3">SM1979</strain>
    </source>
</reference>
<dbReference type="Proteomes" id="UP000444174">
    <property type="component" value="Unassembled WGS sequence"/>
</dbReference>
<keyword evidence="3" id="KW-1185">Reference proteome</keyword>
<sequence>MTDDKRPTGPHLRLVDGTPTVAGEPIPQATTPQDRAPPPPHGIGPYEQALTMLAVAVTIGARAQYDTQLRVLQYCGFSRDQLQEMLDLVAGLTGSETKTATAEVIARYDVILTETRR</sequence>
<gene>
    <name evidence="2" type="ORF">GFB49_11260</name>
</gene>
<protein>
    <submittedName>
        <fullName evidence="2">Uncharacterized protein</fullName>
    </submittedName>
</protein>
<dbReference type="EMBL" id="WIBF01000006">
    <property type="protein sequence ID" value="MQQ09034.1"/>
    <property type="molecule type" value="Genomic_DNA"/>
</dbReference>
<evidence type="ECO:0000256" key="1">
    <source>
        <dbReference type="SAM" id="MobiDB-lite"/>
    </source>
</evidence>
<organism evidence="2 3">
    <name type="scientific">Tritonibacter litoralis</name>
    <dbReference type="NCBI Taxonomy" id="2662264"/>
    <lineage>
        <taxon>Bacteria</taxon>
        <taxon>Pseudomonadati</taxon>
        <taxon>Pseudomonadota</taxon>
        <taxon>Alphaproteobacteria</taxon>
        <taxon>Rhodobacterales</taxon>
        <taxon>Paracoccaceae</taxon>
        <taxon>Tritonibacter</taxon>
    </lineage>
</organism>
<dbReference type="RefSeq" id="WP_153215978.1">
    <property type="nucleotide sequence ID" value="NZ_WIBF01000006.1"/>
</dbReference>
<feature type="region of interest" description="Disordered" evidence="1">
    <location>
        <begin position="1"/>
        <end position="45"/>
    </location>
</feature>
<proteinExistence type="predicted"/>
<evidence type="ECO:0000313" key="3">
    <source>
        <dbReference type="Proteomes" id="UP000444174"/>
    </source>
</evidence>
<name>A0A843YHX8_9RHOB</name>
<accession>A0A843YHX8</accession>
<dbReference type="AlphaFoldDB" id="A0A843YHX8"/>
<comment type="caution">
    <text evidence="2">The sequence shown here is derived from an EMBL/GenBank/DDBJ whole genome shotgun (WGS) entry which is preliminary data.</text>
</comment>